<dbReference type="VEuPathDB" id="AmoebaDB:NF0021210"/>
<dbReference type="PANTHER" id="PTHR13271">
    <property type="entry name" value="UNCHARACTERIZED PUTATIVE METHYLTRANSFERASE"/>
    <property type="match status" value="1"/>
</dbReference>
<protein>
    <recommendedName>
        <fullName evidence="4">Rubisco LSMT substrate-binding domain-containing protein</fullName>
    </recommendedName>
</protein>
<name>A0A6A5BL06_NAEFO</name>
<keyword evidence="3" id="KW-0949">S-adenosyl-L-methionine</keyword>
<dbReference type="CDD" id="cd19180">
    <property type="entry name" value="SET_SpSET10-like"/>
    <property type="match status" value="1"/>
</dbReference>
<keyword evidence="6" id="KW-1185">Reference proteome</keyword>
<dbReference type="InterPro" id="IPR044432">
    <property type="entry name" value="Set10/Efm1_SET"/>
</dbReference>
<dbReference type="SUPFAM" id="SSF82199">
    <property type="entry name" value="SET domain"/>
    <property type="match status" value="1"/>
</dbReference>
<reference evidence="5 6" key="1">
    <citation type="journal article" date="2019" name="Sci. Rep.">
        <title>Nanopore sequencing improves the draft genome of the human pathogenic amoeba Naegleria fowleri.</title>
        <authorList>
            <person name="Liechti N."/>
            <person name="Schurch N."/>
            <person name="Bruggmann R."/>
            <person name="Wittwer M."/>
        </authorList>
    </citation>
    <scope>NUCLEOTIDE SEQUENCE [LARGE SCALE GENOMIC DNA]</scope>
    <source>
        <strain evidence="5 6">ATCC 30894</strain>
    </source>
</reference>
<dbReference type="InterPro" id="IPR015353">
    <property type="entry name" value="Rubisco_LSMT_subst-bd"/>
</dbReference>
<evidence type="ECO:0000256" key="2">
    <source>
        <dbReference type="ARBA" id="ARBA00022679"/>
    </source>
</evidence>
<gene>
    <name evidence="5" type="ORF">FDP41_006208</name>
</gene>
<sequence length="836" mass="97467">MSQLERIRAFVEWTNKVGGFKHEAIDLQFIDDEQGMSGTLNSDIEASEEHEETLLSIPLNNCLNFKNMSTEFKELILELEQFKDEQLDDGQELSTQWKGTNMFENRLVVFYLFLIHELFVMKESSIYFPYLNMLPQNFTTAIYFDEDDLNELRGTNLYKSVTSIKDNLNHVFNSKVTFLKERRKNLIDDNYTFERFMWAFSAVWSRVFPIEYVENNEKVIVPTLLPMVDILNHKFNAKITYFTGSDGKFYLKTRESLKKGDSVYNNYGAKSNDSFLLSYGFVIPENSEDTLYVQFGISDTNDEELILCKKKYLEENSLKLGYYLKKKDLPDDMLDAIRICVMDEEDFYFAKQFDIDHHRKTAGMFRFNVKNEFNTLRTLRSLFVSKRAVFSTSLEEDLQQLQQEKRYNMRNILVYRIGQKYIIENVLKFIDQSMANLVMAHSHFLPRSKCSNNLLDSFNHLLLENSGKIAIEFIENEGFCTISTQNISKGDTLLIIKSEEMIDADCALDSPIGEYFATARDDNEDCNSLDDEMAVIFYILFELFSSSMKTNNHSIFFNEIVKKLPTYQFPLVAEQYEHELEGTTAWLFIQKTREGLLQTFEEVKTCLVNSGLKDEGILTFENFLVAYSIYDLFCVGMETVVPLPTPIACLPHFLREFDEGNLIVKSLVDIEKNTLIPNSVLSLIKPIEEIFLYNIIPIDKRARSYWAYVAEIDLESMESLVTQEKLEALNRINNLSFRHYLRNETNSDRIVQQLCILLSSDEELVNNPDLSCKGFSQKVQAQVCQIMDMMRTNFEQQFITTVEQDEALLKTEVTSFLQNIIEYRLLSKRMVKNLHC</sequence>
<dbReference type="Gene3D" id="3.90.1420.10">
    <property type="entry name" value="Rubisco LSMT, substrate-binding domain"/>
    <property type="match status" value="1"/>
</dbReference>
<evidence type="ECO:0000313" key="6">
    <source>
        <dbReference type="Proteomes" id="UP000444721"/>
    </source>
</evidence>
<feature type="domain" description="Rubisco LSMT substrate-binding" evidence="4">
    <location>
        <begin position="306"/>
        <end position="423"/>
    </location>
</feature>
<evidence type="ECO:0000259" key="4">
    <source>
        <dbReference type="Pfam" id="PF09273"/>
    </source>
</evidence>
<dbReference type="OrthoDB" id="42889at2759"/>
<dbReference type="EMBL" id="VFQX01000051">
    <property type="protein sequence ID" value="KAF0974734.1"/>
    <property type="molecule type" value="Genomic_DNA"/>
</dbReference>
<evidence type="ECO:0000313" key="5">
    <source>
        <dbReference type="EMBL" id="KAF0974734.1"/>
    </source>
</evidence>
<dbReference type="GeneID" id="68113426"/>
<proteinExistence type="predicted"/>
<evidence type="ECO:0000256" key="1">
    <source>
        <dbReference type="ARBA" id="ARBA00022603"/>
    </source>
</evidence>
<dbReference type="Pfam" id="PF09273">
    <property type="entry name" value="Rubis-subs-bind"/>
    <property type="match status" value="1"/>
</dbReference>
<dbReference type="PANTHER" id="PTHR13271:SF147">
    <property type="entry name" value="PROTEIN-LYSINE N-METHYLTRANSFERASE EFM1-RELATED"/>
    <property type="match status" value="1"/>
</dbReference>
<evidence type="ECO:0000256" key="3">
    <source>
        <dbReference type="ARBA" id="ARBA00022691"/>
    </source>
</evidence>
<dbReference type="GO" id="GO:0016279">
    <property type="term" value="F:protein-lysine N-methyltransferase activity"/>
    <property type="evidence" value="ECO:0007669"/>
    <property type="project" value="InterPro"/>
</dbReference>
<dbReference type="VEuPathDB" id="AmoebaDB:FDP41_006208"/>
<dbReference type="RefSeq" id="XP_044559447.1">
    <property type="nucleotide sequence ID" value="XM_044709818.1"/>
</dbReference>
<dbReference type="Proteomes" id="UP000444721">
    <property type="component" value="Unassembled WGS sequence"/>
</dbReference>
<dbReference type="AlphaFoldDB" id="A0A6A5BL06"/>
<dbReference type="InterPro" id="IPR050600">
    <property type="entry name" value="SETD3_SETD6_MTase"/>
</dbReference>
<dbReference type="InterPro" id="IPR046341">
    <property type="entry name" value="SET_dom_sf"/>
</dbReference>
<dbReference type="GO" id="GO:0032259">
    <property type="term" value="P:methylation"/>
    <property type="evidence" value="ECO:0007669"/>
    <property type="project" value="UniProtKB-KW"/>
</dbReference>
<keyword evidence="1" id="KW-0489">Methyltransferase</keyword>
<accession>A0A6A5BL06</accession>
<dbReference type="InterPro" id="IPR036464">
    <property type="entry name" value="Rubisco_LSMT_subst-bd_sf"/>
</dbReference>
<dbReference type="SUPFAM" id="SSF81822">
    <property type="entry name" value="RuBisCo LSMT C-terminal, substrate-binding domain"/>
    <property type="match status" value="1"/>
</dbReference>
<dbReference type="Gene3D" id="3.90.1410.10">
    <property type="entry name" value="set domain protein methyltransferase, domain 1"/>
    <property type="match status" value="2"/>
</dbReference>
<dbReference type="VEuPathDB" id="AmoebaDB:NfTy_077470"/>
<dbReference type="OMA" id="FMWAFSA"/>
<organism evidence="5 6">
    <name type="scientific">Naegleria fowleri</name>
    <name type="common">Brain eating amoeba</name>
    <dbReference type="NCBI Taxonomy" id="5763"/>
    <lineage>
        <taxon>Eukaryota</taxon>
        <taxon>Discoba</taxon>
        <taxon>Heterolobosea</taxon>
        <taxon>Tetramitia</taxon>
        <taxon>Eutetramitia</taxon>
        <taxon>Vahlkampfiidae</taxon>
        <taxon>Naegleria</taxon>
    </lineage>
</organism>
<comment type="caution">
    <text evidence="5">The sequence shown here is derived from an EMBL/GenBank/DDBJ whole genome shotgun (WGS) entry which is preliminary data.</text>
</comment>
<keyword evidence="2" id="KW-0808">Transferase</keyword>